<feature type="transmembrane region" description="Helical" evidence="8">
    <location>
        <begin position="69"/>
        <end position="86"/>
    </location>
</feature>
<evidence type="ECO:0000256" key="8">
    <source>
        <dbReference type="SAM" id="Phobius"/>
    </source>
</evidence>
<keyword evidence="5 8" id="KW-0812">Transmembrane</keyword>
<evidence type="ECO:0000256" key="3">
    <source>
        <dbReference type="ARBA" id="ARBA00022448"/>
    </source>
</evidence>
<evidence type="ECO:0000256" key="6">
    <source>
        <dbReference type="ARBA" id="ARBA00022989"/>
    </source>
</evidence>
<dbReference type="SUPFAM" id="SSF81345">
    <property type="entry name" value="ABC transporter involved in vitamin B12 uptake, BtuC"/>
    <property type="match status" value="1"/>
</dbReference>
<dbReference type="OrthoDB" id="9811721at2"/>
<feature type="transmembrane region" description="Helical" evidence="8">
    <location>
        <begin position="129"/>
        <end position="150"/>
    </location>
</feature>
<dbReference type="KEGG" id="palo:E6C60_3443"/>
<dbReference type="GO" id="GO:0033214">
    <property type="term" value="P:siderophore-iron import into cell"/>
    <property type="evidence" value="ECO:0007669"/>
    <property type="project" value="TreeGrafter"/>
</dbReference>
<organism evidence="9 10">
    <name type="scientific">Paenibacillus algicola</name>
    <dbReference type="NCBI Taxonomy" id="2565926"/>
    <lineage>
        <taxon>Bacteria</taxon>
        <taxon>Bacillati</taxon>
        <taxon>Bacillota</taxon>
        <taxon>Bacilli</taxon>
        <taxon>Bacillales</taxon>
        <taxon>Paenibacillaceae</taxon>
        <taxon>Paenibacillus</taxon>
    </lineage>
</organism>
<dbReference type="InterPro" id="IPR000522">
    <property type="entry name" value="ABC_transptr_permease_BtuC"/>
</dbReference>
<evidence type="ECO:0000256" key="5">
    <source>
        <dbReference type="ARBA" id="ARBA00022692"/>
    </source>
</evidence>
<gene>
    <name evidence="9" type="ORF">E6C60_3443</name>
</gene>
<evidence type="ECO:0000256" key="4">
    <source>
        <dbReference type="ARBA" id="ARBA00022475"/>
    </source>
</evidence>
<evidence type="ECO:0000256" key="1">
    <source>
        <dbReference type="ARBA" id="ARBA00004651"/>
    </source>
</evidence>
<evidence type="ECO:0000256" key="2">
    <source>
        <dbReference type="ARBA" id="ARBA00007935"/>
    </source>
</evidence>
<feature type="transmembrane region" description="Helical" evidence="8">
    <location>
        <begin position="321"/>
        <end position="340"/>
    </location>
</feature>
<comment type="similarity">
    <text evidence="2">Belongs to the binding-protein-dependent transport system permease family. FecCD subfamily.</text>
</comment>
<dbReference type="PANTHER" id="PTHR30472:SF64">
    <property type="entry name" value="IRON(3+)-HYDROXAMATE IMPORT SYSTEM PERMEASE PROTEIN FHUG"/>
    <property type="match status" value="1"/>
</dbReference>
<feature type="transmembrane region" description="Helical" evidence="8">
    <location>
        <begin position="98"/>
        <end position="117"/>
    </location>
</feature>
<reference evidence="9 10" key="1">
    <citation type="submission" date="2019-05" db="EMBL/GenBank/DDBJ databases">
        <authorList>
            <person name="Chen C."/>
        </authorList>
    </citation>
    <scope>NUCLEOTIDE SEQUENCE [LARGE SCALE GENOMIC DNA]</scope>
    <source>
        <strain evidence="9 10">HB172198</strain>
    </source>
</reference>
<feature type="transmembrane region" description="Helical" evidence="8">
    <location>
        <begin position="162"/>
        <end position="180"/>
    </location>
</feature>
<name>A0A4V1G4B9_9BACL</name>
<protein>
    <submittedName>
        <fullName evidence="9">Transport system permease</fullName>
    </submittedName>
</protein>
<keyword evidence="3" id="KW-0813">Transport</keyword>
<dbReference type="InterPro" id="IPR037294">
    <property type="entry name" value="ABC_BtuC-like"/>
</dbReference>
<evidence type="ECO:0000313" key="9">
    <source>
        <dbReference type="EMBL" id="QCT04154.1"/>
    </source>
</evidence>
<dbReference type="AlphaFoldDB" id="A0A4V1G4B9"/>
<dbReference type="Proteomes" id="UP000300879">
    <property type="component" value="Chromosome"/>
</dbReference>
<proteinExistence type="inferred from homology"/>
<feature type="transmembrane region" description="Helical" evidence="8">
    <location>
        <begin position="192"/>
        <end position="223"/>
    </location>
</feature>
<sequence>MPPYPSLSLFSRRLGVYLTIVTALTILVLLLGINAGQIHIPLSDVFKTLAGTGTPENELTIFQFRLPRMVMAILVGMGIAVSGALLQGVSQNPLADPGILGINSGAGFAVVLYMFFIQGSMVITGWLSIFIMPFVALIGAFLAAILIYALSWINGRVTPVRLLLAGIGINAAFSAGLIIIQMKMEPLDFMKAIIWLSGTIWGTNWTFVLALLPWIIILIPMAVYKARVLDMLRLGDPIAAGVGVSIEKERRLLLFIAVALAGACVSVGGGITFLGLIAPHIAKRLIGWGHARLLPFSAALGGLLLLSADTLGRVVLTPMEVPVGIVVSILGAPYFIYLLLRKL</sequence>
<dbReference type="FunFam" id="1.10.3470.10:FF:000001">
    <property type="entry name" value="Vitamin B12 ABC transporter permease BtuC"/>
    <property type="match status" value="1"/>
</dbReference>
<dbReference type="PANTHER" id="PTHR30472">
    <property type="entry name" value="FERRIC ENTEROBACTIN TRANSPORT SYSTEM PERMEASE PROTEIN"/>
    <property type="match status" value="1"/>
</dbReference>
<evidence type="ECO:0000256" key="7">
    <source>
        <dbReference type="ARBA" id="ARBA00023136"/>
    </source>
</evidence>
<dbReference type="GO" id="GO:0005886">
    <property type="term" value="C:plasma membrane"/>
    <property type="evidence" value="ECO:0007669"/>
    <property type="project" value="UniProtKB-SubCell"/>
</dbReference>
<dbReference type="Pfam" id="PF01032">
    <property type="entry name" value="FecCD"/>
    <property type="match status" value="1"/>
</dbReference>
<comment type="subcellular location">
    <subcellularLocation>
        <location evidence="1">Cell membrane</location>
        <topology evidence="1">Multi-pass membrane protein</topology>
    </subcellularLocation>
</comment>
<dbReference type="EMBL" id="CP040396">
    <property type="protein sequence ID" value="QCT04154.1"/>
    <property type="molecule type" value="Genomic_DNA"/>
</dbReference>
<accession>A0A4V1G4B9</accession>
<keyword evidence="6 8" id="KW-1133">Transmembrane helix</keyword>
<feature type="transmembrane region" description="Helical" evidence="8">
    <location>
        <begin position="293"/>
        <end position="315"/>
    </location>
</feature>
<keyword evidence="7 8" id="KW-0472">Membrane</keyword>
<feature type="transmembrane region" description="Helical" evidence="8">
    <location>
        <begin position="252"/>
        <end position="281"/>
    </location>
</feature>
<dbReference type="Gene3D" id="1.10.3470.10">
    <property type="entry name" value="ABC transporter involved in vitamin B12 uptake, BtuC"/>
    <property type="match status" value="1"/>
</dbReference>
<dbReference type="GO" id="GO:0022857">
    <property type="term" value="F:transmembrane transporter activity"/>
    <property type="evidence" value="ECO:0007669"/>
    <property type="project" value="InterPro"/>
</dbReference>
<feature type="transmembrane region" description="Helical" evidence="8">
    <location>
        <begin position="14"/>
        <end position="33"/>
    </location>
</feature>
<keyword evidence="10" id="KW-1185">Reference proteome</keyword>
<dbReference type="CDD" id="cd06550">
    <property type="entry name" value="TM_ABC_iron-siderophores_like"/>
    <property type="match status" value="1"/>
</dbReference>
<dbReference type="RefSeq" id="WP_138226910.1">
    <property type="nucleotide sequence ID" value="NZ_CP040396.1"/>
</dbReference>
<evidence type="ECO:0000313" key="10">
    <source>
        <dbReference type="Proteomes" id="UP000300879"/>
    </source>
</evidence>
<keyword evidence="4" id="KW-1003">Cell membrane</keyword>